<evidence type="ECO:0000256" key="2">
    <source>
        <dbReference type="ARBA" id="ARBA00022448"/>
    </source>
</evidence>
<evidence type="ECO:0000256" key="5">
    <source>
        <dbReference type="ARBA" id="ARBA00022989"/>
    </source>
</evidence>
<proteinExistence type="predicted"/>
<feature type="transmembrane region" description="Helical" evidence="8">
    <location>
        <begin position="468"/>
        <end position="491"/>
    </location>
</feature>
<protein>
    <submittedName>
        <fullName evidence="9">Potassium transporter TrkG</fullName>
    </submittedName>
</protein>
<feature type="transmembrane region" description="Helical" evidence="8">
    <location>
        <begin position="132"/>
        <end position="152"/>
    </location>
</feature>
<keyword evidence="5 8" id="KW-1133">Transmembrane helix</keyword>
<keyword evidence="3" id="KW-1003">Cell membrane</keyword>
<evidence type="ECO:0000256" key="1">
    <source>
        <dbReference type="ARBA" id="ARBA00004651"/>
    </source>
</evidence>
<feature type="transmembrane region" description="Helical" evidence="8">
    <location>
        <begin position="404"/>
        <end position="426"/>
    </location>
</feature>
<feature type="transmembrane region" description="Helical" evidence="8">
    <location>
        <begin position="250"/>
        <end position="268"/>
    </location>
</feature>
<dbReference type="PANTHER" id="PTHR32024">
    <property type="entry name" value="TRK SYSTEM POTASSIUM UPTAKE PROTEIN TRKG-RELATED"/>
    <property type="match status" value="1"/>
</dbReference>
<feature type="transmembrane region" description="Helical" evidence="8">
    <location>
        <begin position="348"/>
        <end position="370"/>
    </location>
</feature>
<dbReference type="AlphaFoldDB" id="A0AAJ1IDK6"/>
<organism evidence="9 10">
    <name type="scientific">Candidatus Thalassospirochaeta sargassi</name>
    <dbReference type="NCBI Taxonomy" id="3119039"/>
    <lineage>
        <taxon>Bacteria</taxon>
        <taxon>Pseudomonadati</taxon>
        <taxon>Spirochaetota</taxon>
        <taxon>Spirochaetia</taxon>
        <taxon>Spirochaetales</taxon>
        <taxon>Spirochaetaceae</taxon>
        <taxon>Candidatus Thalassospirochaeta</taxon>
    </lineage>
</organism>
<feature type="transmembrane region" description="Helical" evidence="8">
    <location>
        <begin position="527"/>
        <end position="547"/>
    </location>
</feature>
<comment type="subcellular location">
    <subcellularLocation>
        <location evidence="1">Cell membrane</location>
        <topology evidence="1">Multi-pass membrane protein</topology>
    </subcellularLocation>
</comment>
<evidence type="ECO:0000256" key="7">
    <source>
        <dbReference type="ARBA" id="ARBA00023136"/>
    </source>
</evidence>
<feature type="transmembrane region" description="Helical" evidence="8">
    <location>
        <begin position="64"/>
        <end position="82"/>
    </location>
</feature>
<evidence type="ECO:0000313" key="10">
    <source>
        <dbReference type="Proteomes" id="UP001221217"/>
    </source>
</evidence>
<feature type="transmembrane region" description="Helical" evidence="8">
    <location>
        <begin position="164"/>
        <end position="183"/>
    </location>
</feature>
<feature type="transmembrane region" description="Helical" evidence="8">
    <location>
        <begin position="280"/>
        <end position="299"/>
    </location>
</feature>
<evidence type="ECO:0000256" key="6">
    <source>
        <dbReference type="ARBA" id="ARBA00023065"/>
    </source>
</evidence>
<feature type="transmembrane region" description="Helical" evidence="8">
    <location>
        <begin position="311"/>
        <end position="336"/>
    </location>
</feature>
<evidence type="ECO:0000256" key="8">
    <source>
        <dbReference type="SAM" id="Phobius"/>
    </source>
</evidence>
<dbReference type="Proteomes" id="UP001221217">
    <property type="component" value="Unassembled WGS sequence"/>
</dbReference>
<dbReference type="GO" id="GO:0005886">
    <property type="term" value="C:plasma membrane"/>
    <property type="evidence" value="ECO:0007669"/>
    <property type="project" value="UniProtKB-SubCell"/>
</dbReference>
<dbReference type="GO" id="GO:0008324">
    <property type="term" value="F:monoatomic cation transmembrane transporter activity"/>
    <property type="evidence" value="ECO:0007669"/>
    <property type="project" value="InterPro"/>
</dbReference>
<feature type="transmembrane region" description="Helical" evidence="8">
    <location>
        <begin position="35"/>
        <end position="52"/>
    </location>
</feature>
<dbReference type="EMBL" id="JAQQAL010000011">
    <property type="protein sequence ID" value="MDC7226224.1"/>
    <property type="molecule type" value="Genomic_DNA"/>
</dbReference>
<sequence length="565" mass="61507">MKKNSILIITFFLSILTLVFNSASAAIPTLIMRIIDLLILAIITVEIIRGLRTADYKRQFFLRNIPLIIFASVYLIILGYMITADFISTPGDGSRYFSLVAKVLRSLFLLYRMFEEVKSLEQALHRLNDRPALSIISSFMAIITIGTLLLMLPPATADGRGLRFLDAWFTATSAVCVTGLIVVDTAAVFSLTGKIIILALIQTGGLGIMIMTYFSMFILRRKATLAEKQRLSFVISDTDISGITTTLKKIIYLTFSIEAAGALLLFTGFGRESGFSGRTIFNAVFHSISAFCNAGFSLFSDSLEGFVSRPLIIFTVSALIILGGLSFAVIFNLAAFFNPSSKVRKLNINTRIVLSWTAVLLLLGFFFFYASEHGGSLRSYSTPTQYIAAFFQSVTLRTAGFNSIGFSGFSTGTILIMCFFMFIGAASGSTAGGIKINTTAVIAAYLKCIALNSPRVTLYRHQLSERRVLRAFAVFFYGVTAVLAGSTALALTHNAPLRDILFEAVSAFGTVGLSTGMTAKLNSFGKVVIIFLMFNGRLGPLTILSTFSGRSESGVRYPQGDILIG</sequence>
<evidence type="ECO:0000256" key="3">
    <source>
        <dbReference type="ARBA" id="ARBA00022475"/>
    </source>
</evidence>
<name>A0AAJ1IDK6_9SPIO</name>
<evidence type="ECO:0000313" key="9">
    <source>
        <dbReference type="EMBL" id="MDC7226224.1"/>
    </source>
</evidence>
<keyword evidence="4 8" id="KW-0812">Transmembrane</keyword>
<gene>
    <name evidence="9" type="ORF">PQJ61_05625</name>
</gene>
<keyword evidence="7 8" id="KW-0472">Membrane</keyword>
<dbReference type="GO" id="GO:0030001">
    <property type="term" value="P:metal ion transport"/>
    <property type="evidence" value="ECO:0007669"/>
    <property type="project" value="UniProtKB-ARBA"/>
</dbReference>
<dbReference type="PANTHER" id="PTHR32024:SF1">
    <property type="entry name" value="KTR SYSTEM POTASSIUM UPTAKE PROTEIN B"/>
    <property type="match status" value="1"/>
</dbReference>
<accession>A0AAJ1IDK6</accession>
<dbReference type="Pfam" id="PF02386">
    <property type="entry name" value="TrkH"/>
    <property type="match status" value="1"/>
</dbReference>
<feature type="transmembrane region" description="Helical" evidence="8">
    <location>
        <begin position="94"/>
        <end position="111"/>
    </location>
</feature>
<evidence type="ECO:0000256" key="4">
    <source>
        <dbReference type="ARBA" id="ARBA00022692"/>
    </source>
</evidence>
<keyword evidence="2" id="KW-0813">Transport</keyword>
<reference evidence="9 10" key="1">
    <citation type="submission" date="2022-12" db="EMBL/GenBank/DDBJ databases">
        <title>Metagenome assembled genome from gulf of manar.</title>
        <authorList>
            <person name="Kohli P."/>
            <person name="Pk S."/>
            <person name="Venkata Ramana C."/>
            <person name="Sasikala C."/>
        </authorList>
    </citation>
    <scope>NUCLEOTIDE SEQUENCE [LARGE SCALE GENOMIC DNA]</scope>
    <source>
        <strain evidence="9">JB008</strain>
    </source>
</reference>
<comment type="caution">
    <text evidence="9">The sequence shown here is derived from an EMBL/GenBank/DDBJ whole genome shotgun (WGS) entry which is preliminary data.</text>
</comment>
<keyword evidence="6" id="KW-0406">Ion transport</keyword>
<feature type="transmembrane region" description="Helical" evidence="8">
    <location>
        <begin position="195"/>
        <end position="219"/>
    </location>
</feature>
<dbReference type="InterPro" id="IPR003445">
    <property type="entry name" value="Cat_transpt"/>
</dbReference>